<reference evidence="3" key="1">
    <citation type="journal article" date="2019" name="Int. J. Syst. Evol. Microbiol.">
        <title>The Global Catalogue of Microorganisms (GCM) 10K type strain sequencing project: providing services to taxonomists for standard genome sequencing and annotation.</title>
        <authorList>
            <consortium name="The Broad Institute Genomics Platform"/>
            <consortium name="The Broad Institute Genome Sequencing Center for Infectious Disease"/>
            <person name="Wu L."/>
            <person name="Ma J."/>
        </authorList>
    </citation>
    <scope>NUCLEOTIDE SEQUENCE [LARGE SCALE GENOMIC DNA]</scope>
    <source>
        <strain evidence="3">JCM 18956</strain>
    </source>
</reference>
<protein>
    <submittedName>
        <fullName evidence="2">Uncharacterized protein</fullName>
    </submittedName>
</protein>
<organism evidence="2 3">
    <name type="scientific">Frondihabitans cladoniiphilus</name>
    <dbReference type="NCBI Taxonomy" id="715785"/>
    <lineage>
        <taxon>Bacteria</taxon>
        <taxon>Bacillati</taxon>
        <taxon>Actinomycetota</taxon>
        <taxon>Actinomycetes</taxon>
        <taxon>Micrococcales</taxon>
        <taxon>Microbacteriaceae</taxon>
        <taxon>Frondihabitans</taxon>
    </lineage>
</organism>
<dbReference type="EMBL" id="BAABLM010000001">
    <property type="protein sequence ID" value="GAA4668141.1"/>
    <property type="molecule type" value="Genomic_DNA"/>
</dbReference>
<evidence type="ECO:0000256" key="1">
    <source>
        <dbReference type="SAM" id="Phobius"/>
    </source>
</evidence>
<keyword evidence="1" id="KW-0812">Transmembrane</keyword>
<keyword evidence="1" id="KW-1133">Transmembrane helix</keyword>
<accession>A0ABP8VQM2</accession>
<name>A0ABP8VQM2_9MICO</name>
<feature type="transmembrane region" description="Helical" evidence="1">
    <location>
        <begin position="127"/>
        <end position="148"/>
    </location>
</feature>
<comment type="caution">
    <text evidence="2">The sequence shown here is derived from an EMBL/GenBank/DDBJ whole genome shotgun (WGS) entry which is preliminary data.</text>
</comment>
<dbReference type="Proteomes" id="UP001501295">
    <property type="component" value="Unassembled WGS sequence"/>
</dbReference>
<evidence type="ECO:0000313" key="3">
    <source>
        <dbReference type="Proteomes" id="UP001501295"/>
    </source>
</evidence>
<feature type="transmembrane region" description="Helical" evidence="1">
    <location>
        <begin position="82"/>
        <end position="107"/>
    </location>
</feature>
<evidence type="ECO:0000313" key="2">
    <source>
        <dbReference type="EMBL" id="GAA4668141.1"/>
    </source>
</evidence>
<gene>
    <name evidence="2" type="ORF">GCM10025780_08380</name>
</gene>
<sequence length="159" mass="16039">MITISGVGTVAAYSSLMTLQALVLDPLAAVPGRSLRQIHAHLLASGMNVTSDNVSVIVSASIGVALSVTVAAVAINRRLSSVLMAVLFLSIVALGALVTFGSGFALGMDIADSYGGGGGSHTVWAPVLYGTSFLAFLALVAVLAVRLLRGRSAQGLAKS</sequence>
<proteinExistence type="predicted"/>
<feature type="transmembrane region" description="Helical" evidence="1">
    <location>
        <begin position="54"/>
        <end position="75"/>
    </location>
</feature>
<keyword evidence="3" id="KW-1185">Reference proteome</keyword>
<keyword evidence="1" id="KW-0472">Membrane</keyword>